<name>A0A439CT07_9PEZI</name>
<keyword evidence="3" id="KW-1185">Reference proteome</keyword>
<gene>
    <name evidence="2" type="ORF">EKO27_g9793</name>
</gene>
<organism evidence="2 3">
    <name type="scientific">Xylaria grammica</name>
    <dbReference type="NCBI Taxonomy" id="363999"/>
    <lineage>
        <taxon>Eukaryota</taxon>
        <taxon>Fungi</taxon>
        <taxon>Dikarya</taxon>
        <taxon>Ascomycota</taxon>
        <taxon>Pezizomycotina</taxon>
        <taxon>Sordariomycetes</taxon>
        <taxon>Xylariomycetidae</taxon>
        <taxon>Xylariales</taxon>
        <taxon>Xylariaceae</taxon>
        <taxon>Xylaria</taxon>
    </lineage>
</organism>
<evidence type="ECO:0000256" key="1">
    <source>
        <dbReference type="SAM" id="MobiDB-lite"/>
    </source>
</evidence>
<evidence type="ECO:0000313" key="2">
    <source>
        <dbReference type="EMBL" id="RWA05314.1"/>
    </source>
</evidence>
<accession>A0A439CT07</accession>
<proteinExistence type="predicted"/>
<comment type="caution">
    <text evidence="2">The sequence shown here is derived from an EMBL/GenBank/DDBJ whole genome shotgun (WGS) entry which is preliminary data.</text>
</comment>
<feature type="compositionally biased region" description="Low complexity" evidence="1">
    <location>
        <begin position="218"/>
        <end position="243"/>
    </location>
</feature>
<dbReference type="AlphaFoldDB" id="A0A439CT07"/>
<reference evidence="2 3" key="1">
    <citation type="submission" date="2018-12" db="EMBL/GenBank/DDBJ databases">
        <title>Draft genome sequence of Xylaria grammica IHI A82.</title>
        <authorList>
            <person name="Buettner E."/>
            <person name="Kellner H."/>
        </authorList>
    </citation>
    <scope>NUCLEOTIDE SEQUENCE [LARGE SCALE GENOMIC DNA]</scope>
    <source>
        <strain evidence="2 3">IHI A82</strain>
    </source>
</reference>
<protein>
    <submittedName>
        <fullName evidence="2">Uncharacterized protein</fullName>
    </submittedName>
</protein>
<feature type="compositionally biased region" description="Acidic residues" evidence="1">
    <location>
        <begin position="291"/>
        <end position="303"/>
    </location>
</feature>
<feature type="non-terminal residue" evidence="2">
    <location>
        <position position="356"/>
    </location>
</feature>
<feature type="region of interest" description="Disordered" evidence="1">
    <location>
        <begin position="144"/>
        <end position="163"/>
    </location>
</feature>
<dbReference type="Proteomes" id="UP000286045">
    <property type="component" value="Unassembled WGS sequence"/>
</dbReference>
<sequence>MTSSLLHRHPDLAPLISNLNAYYENSDGPGQPSRLYEELRAAWWPLARAKHIASRSAAAVGGRTATAPSEDCRVWPRFFTAYIHSDKIDVLGYAIFHTAVRDVQAAKERRTRFSRVAALLDKAPWETLAVARRRRRHAQQLAQEHRAAARFPERPRPRARGAAPRTSIYLTRFSLDVGTKMDTQLPLYAICPLLFGRLTQSRMIRGVGYRPKATSRGTSATPSVASSSHAPSTSVAVAAAAVAGSKRRATGPAPDSEPESKRLRRSHAHLSRLDGNDDEGGEDQGPRDIADPDDDDDDEEEDVEQPRGVPRPDHSPFAPSLDLSLLSGASASASASINTPSASLADLVSAVAEDCG</sequence>
<feature type="region of interest" description="Disordered" evidence="1">
    <location>
        <begin position="209"/>
        <end position="322"/>
    </location>
</feature>
<evidence type="ECO:0000313" key="3">
    <source>
        <dbReference type="Proteomes" id="UP000286045"/>
    </source>
</evidence>
<dbReference type="EMBL" id="RYZI01000454">
    <property type="protein sequence ID" value="RWA05314.1"/>
    <property type="molecule type" value="Genomic_DNA"/>
</dbReference>
<feature type="compositionally biased region" description="Basic and acidic residues" evidence="1">
    <location>
        <begin position="144"/>
        <end position="156"/>
    </location>
</feature>